<keyword evidence="1" id="KW-0805">Transcription regulation</keyword>
<dbReference type="PANTHER" id="PTHR30055">
    <property type="entry name" value="HTH-TYPE TRANSCRIPTIONAL REGULATOR RUTR"/>
    <property type="match status" value="1"/>
</dbReference>
<dbReference type="InterPro" id="IPR009057">
    <property type="entry name" value="Homeodomain-like_sf"/>
</dbReference>
<feature type="domain" description="HTH tetR-type" evidence="5">
    <location>
        <begin position="34"/>
        <end position="94"/>
    </location>
</feature>
<keyword evidence="3" id="KW-0804">Transcription</keyword>
<accession>A0A1H1EW69</accession>
<dbReference type="Gene3D" id="1.10.10.60">
    <property type="entry name" value="Homeodomain-like"/>
    <property type="match status" value="1"/>
</dbReference>
<dbReference type="GO" id="GO:0000976">
    <property type="term" value="F:transcription cis-regulatory region binding"/>
    <property type="evidence" value="ECO:0007669"/>
    <property type="project" value="TreeGrafter"/>
</dbReference>
<dbReference type="Pfam" id="PF02909">
    <property type="entry name" value="TetR_C_1"/>
    <property type="match status" value="1"/>
</dbReference>
<dbReference type="Pfam" id="PF00440">
    <property type="entry name" value="TetR_N"/>
    <property type="match status" value="1"/>
</dbReference>
<gene>
    <name evidence="6" type="ORF">SAMN04489764_2655</name>
</gene>
<keyword evidence="7" id="KW-1185">Reference proteome</keyword>
<evidence type="ECO:0000259" key="5">
    <source>
        <dbReference type="PROSITE" id="PS50977"/>
    </source>
</evidence>
<name>A0A1H1EW69_9ACTN</name>
<evidence type="ECO:0000256" key="1">
    <source>
        <dbReference type="ARBA" id="ARBA00023015"/>
    </source>
</evidence>
<dbReference type="PROSITE" id="PS50977">
    <property type="entry name" value="HTH_TETR_2"/>
    <property type="match status" value="1"/>
</dbReference>
<proteinExistence type="predicted"/>
<dbReference type="InterPro" id="IPR001647">
    <property type="entry name" value="HTH_TetR"/>
</dbReference>
<reference evidence="6 7" key="1">
    <citation type="submission" date="2016-10" db="EMBL/GenBank/DDBJ databases">
        <authorList>
            <person name="de Groot N.N."/>
        </authorList>
    </citation>
    <scope>NUCLEOTIDE SEQUENCE [LARGE SCALE GENOMIC DNA]</scope>
    <source>
        <strain evidence="6 7">DSM 43794</strain>
    </source>
</reference>
<dbReference type="OrthoDB" id="2570341at2"/>
<dbReference type="InterPro" id="IPR036271">
    <property type="entry name" value="Tet_transcr_reg_TetR-rel_C_sf"/>
</dbReference>
<dbReference type="SUPFAM" id="SSF48498">
    <property type="entry name" value="Tetracyclin repressor-like, C-terminal domain"/>
    <property type="match status" value="1"/>
</dbReference>
<dbReference type="RefSeq" id="WP_093259308.1">
    <property type="nucleotide sequence ID" value="NZ_FNKK01000002.1"/>
</dbReference>
<feature type="DNA-binding region" description="H-T-H motif" evidence="4">
    <location>
        <begin position="57"/>
        <end position="76"/>
    </location>
</feature>
<dbReference type="GO" id="GO:0003700">
    <property type="term" value="F:DNA-binding transcription factor activity"/>
    <property type="evidence" value="ECO:0007669"/>
    <property type="project" value="TreeGrafter"/>
</dbReference>
<dbReference type="EMBL" id="FNKK01000002">
    <property type="protein sequence ID" value="SDQ92858.1"/>
    <property type="molecule type" value="Genomic_DNA"/>
</dbReference>
<dbReference type="InterPro" id="IPR050109">
    <property type="entry name" value="HTH-type_TetR-like_transc_reg"/>
</dbReference>
<dbReference type="GO" id="GO:0045892">
    <property type="term" value="P:negative regulation of DNA-templated transcription"/>
    <property type="evidence" value="ECO:0007669"/>
    <property type="project" value="InterPro"/>
</dbReference>
<keyword evidence="2 4" id="KW-0238">DNA-binding</keyword>
<evidence type="ECO:0000256" key="2">
    <source>
        <dbReference type="ARBA" id="ARBA00023125"/>
    </source>
</evidence>
<dbReference type="InterPro" id="IPR004111">
    <property type="entry name" value="Repressor_TetR_C"/>
</dbReference>
<organism evidence="6 7">
    <name type="scientific">Thermostaphylospora chromogena</name>
    <dbReference type="NCBI Taxonomy" id="35622"/>
    <lineage>
        <taxon>Bacteria</taxon>
        <taxon>Bacillati</taxon>
        <taxon>Actinomycetota</taxon>
        <taxon>Actinomycetes</taxon>
        <taxon>Streptosporangiales</taxon>
        <taxon>Thermomonosporaceae</taxon>
        <taxon>Thermostaphylospora</taxon>
    </lineage>
</organism>
<dbReference type="Proteomes" id="UP000217103">
    <property type="component" value="Unassembled WGS sequence"/>
</dbReference>
<evidence type="ECO:0000313" key="6">
    <source>
        <dbReference type="EMBL" id="SDQ92858.1"/>
    </source>
</evidence>
<evidence type="ECO:0000256" key="3">
    <source>
        <dbReference type="ARBA" id="ARBA00023163"/>
    </source>
</evidence>
<dbReference type="Gene3D" id="1.10.357.10">
    <property type="entry name" value="Tetracycline Repressor, domain 2"/>
    <property type="match status" value="1"/>
</dbReference>
<dbReference type="SUPFAM" id="SSF46689">
    <property type="entry name" value="Homeodomain-like"/>
    <property type="match status" value="1"/>
</dbReference>
<protein>
    <submittedName>
        <fullName evidence="6">Regulatory protein, tetR family</fullName>
    </submittedName>
</protein>
<evidence type="ECO:0000256" key="4">
    <source>
        <dbReference type="PROSITE-ProRule" id="PRU00335"/>
    </source>
</evidence>
<dbReference type="PRINTS" id="PR00455">
    <property type="entry name" value="HTHTETR"/>
</dbReference>
<dbReference type="PANTHER" id="PTHR30055:SF151">
    <property type="entry name" value="TRANSCRIPTIONAL REGULATORY PROTEIN"/>
    <property type="match status" value="1"/>
</dbReference>
<evidence type="ECO:0000313" key="7">
    <source>
        <dbReference type="Proteomes" id="UP000217103"/>
    </source>
</evidence>
<dbReference type="AlphaFoldDB" id="A0A1H1EW69"/>
<sequence>MGDENEREEEFALPPAIAAAWGLRERPGKGPKRALSLERIVEAAVKVAAADGLQALSMSRVAAELGASAMALYRYVSSKEELLTHMLDAVFGPPPPLPEPGDDWRTALTRWARALRRVMRRHPEFVRIPISGPPLTPNSVRWMEAGLRCLRGSGLSADAKLSALLLLNGFVRSEVMLMADLAAASAAAGGVDPAETSRVYGRTLAKLTDPRLFPELHEIIRAGVFEDDDDPDYDFEFGLTRILDGLETLIRSSAEEDRSG</sequence>
<dbReference type="STRING" id="35622.SAMN04489764_2655"/>